<dbReference type="InterPro" id="IPR046341">
    <property type="entry name" value="SET_dom_sf"/>
</dbReference>
<sequence>MAALDPGEEHTRFTEWAKRNGVQINGVAPAKFVDRGMGIVAAKDLKKGDQLVHVRSTSLITVAHPSIQALKFPAKTTVHARLAAYLALSFTNKGGELTPWQAVWPSEQDLETILPIHWPKKLQDLLPNAANVLLTAQRSKLEKDYLSIHSLPTFSHLPKPLFTHAWLLVSTRTFYWEYPDLPPAHPRLPKKRSNLTADDCYAMVPFMDYFNHSPRGCDPAHDRSGYSVTADRDYSAGEEVCVSYGSHTNDFLLAEYGFILEENACDALALDHIILPQLSAAQLATLKEDGFCANYTLSPSASSSPAAAAAAAICHRTQAVLRLLTLPHRRYAAFVSGTDDSAADQARVDAYLLGLLVKYERQVMEILEEVEGLDETASEQKDVLGRRWRQIRRIVRGAVGTLGGG</sequence>
<dbReference type="GeneID" id="54579652"/>
<dbReference type="AlphaFoldDB" id="A0A6A6HRF3"/>
<dbReference type="EMBL" id="ML987218">
    <property type="protein sequence ID" value="KAF2240412.1"/>
    <property type="molecule type" value="Genomic_DNA"/>
</dbReference>
<dbReference type="PANTHER" id="PTHR13271">
    <property type="entry name" value="UNCHARACTERIZED PUTATIVE METHYLTRANSFERASE"/>
    <property type="match status" value="1"/>
</dbReference>
<dbReference type="Proteomes" id="UP000800094">
    <property type="component" value="Unassembled WGS sequence"/>
</dbReference>
<dbReference type="InterPro" id="IPR044429">
    <property type="entry name" value="SETD4_SET"/>
</dbReference>
<dbReference type="CDD" id="cd19177">
    <property type="entry name" value="SET_SETD4"/>
    <property type="match status" value="1"/>
</dbReference>
<accession>A0A6A6HRF3</accession>
<evidence type="ECO:0000313" key="3">
    <source>
        <dbReference type="Proteomes" id="UP000800094"/>
    </source>
</evidence>
<organism evidence="2 3">
    <name type="scientific">Trematosphaeria pertusa</name>
    <dbReference type="NCBI Taxonomy" id="390896"/>
    <lineage>
        <taxon>Eukaryota</taxon>
        <taxon>Fungi</taxon>
        <taxon>Dikarya</taxon>
        <taxon>Ascomycota</taxon>
        <taxon>Pezizomycotina</taxon>
        <taxon>Dothideomycetes</taxon>
        <taxon>Pleosporomycetidae</taxon>
        <taxon>Pleosporales</taxon>
        <taxon>Massarineae</taxon>
        <taxon>Trematosphaeriaceae</taxon>
        <taxon>Trematosphaeria</taxon>
    </lineage>
</organism>
<dbReference type="InterPro" id="IPR050600">
    <property type="entry name" value="SETD3_SETD6_MTase"/>
</dbReference>
<dbReference type="InterPro" id="IPR001214">
    <property type="entry name" value="SET_dom"/>
</dbReference>
<reference evidence="2" key="1">
    <citation type="journal article" date="2020" name="Stud. Mycol.">
        <title>101 Dothideomycetes genomes: a test case for predicting lifestyles and emergence of pathogens.</title>
        <authorList>
            <person name="Haridas S."/>
            <person name="Albert R."/>
            <person name="Binder M."/>
            <person name="Bloem J."/>
            <person name="Labutti K."/>
            <person name="Salamov A."/>
            <person name="Andreopoulos B."/>
            <person name="Baker S."/>
            <person name="Barry K."/>
            <person name="Bills G."/>
            <person name="Bluhm B."/>
            <person name="Cannon C."/>
            <person name="Castanera R."/>
            <person name="Culley D."/>
            <person name="Daum C."/>
            <person name="Ezra D."/>
            <person name="Gonzalez J."/>
            <person name="Henrissat B."/>
            <person name="Kuo A."/>
            <person name="Liang C."/>
            <person name="Lipzen A."/>
            <person name="Lutzoni F."/>
            <person name="Magnuson J."/>
            <person name="Mondo S."/>
            <person name="Nolan M."/>
            <person name="Ohm R."/>
            <person name="Pangilinan J."/>
            <person name="Park H.-J."/>
            <person name="Ramirez L."/>
            <person name="Alfaro M."/>
            <person name="Sun H."/>
            <person name="Tritt A."/>
            <person name="Yoshinaga Y."/>
            <person name="Zwiers L.-H."/>
            <person name="Turgeon B."/>
            <person name="Goodwin S."/>
            <person name="Spatafora J."/>
            <person name="Crous P."/>
            <person name="Grigoriev I."/>
        </authorList>
    </citation>
    <scope>NUCLEOTIDE SEQUENCE</scope>
    <source>
        <strain evidence="2">CBS 122368</strain>
    </source>
</reference>
<protein>
    <submittedName>
        <fullName evidence="2">SET domain-containing protein</fullName>
    </submittedName>
</protein>
<dbReference type="Pfam" id="PF00856">
    <property type="entry name" value="SET"/>
    <property type="match status" value="1"/>
</dbReference>
<dbReference type="Gene3D" id="3.90.1410.10">
    <property type="entry name" value="set domain protein methyltransferase, domain 1"/>
    <property type="match status" value="1"/>
</dbReference>
<dbReference type="GO" id="GO:0016279">
    <property type="term" value="F:protein-lysine N-methyltransferase activity"/>
    <property type="evidence" value="ECO:0007669"/>
    <property type="project" value="InterPro"/>
</dbReference>
<dbReference type="OrthoDB" id="341421at2759"/>
<evidence type="ECO:0000313" key="2">
    <source>
        <dbReference type="EMBL" id="KAF2240412.1"/>
    </source>
</evidence>
<keyword evidence="3" id="KW-1185">Reference proteome</keyword>
<dbReference type="SUPFAM" id="SSF82199">
    <property type="entry name" value="SET domain"/>
    <property type="match status" value="1"/>
</dbReference>
<dbReference type="PROSITE" id="PS50280">
    <property type="entry name" value="SET"/>
    <property type="match status" value="1"/>
</dbReference>
<gene>
    <name evidence="2" type="ORF">BU26DRAFT_498024</name>
</gene>
<feature type="domain" description="SET" evidence="1">
    <location>
        <begin position="20"/>
        <end position="245"/>
    </location>
</feature>
<proteinExistence type="predicted"/>
<evidence type="ECO:0000259" key="1">
    <source>
        <dbReference type="PROSITE" id="PS50280"/>
    </source>
</evidence>
<name>A0A6A6HRF3_9PLEO</name>
<dbReference type="PANTHER" id="PTHR13271:SF137">
    <property type="entry name" value="SET DOMAIN-CONTAINING PROTEIN"/>
    <property type="match status" value="1"/>
</dbReference>
<dbReference type="RefSeq" id="XP_033675416.1">
    <property type="nucleotide sequence ID" value="XM_033826322.1"/>
</dbReference>